<comment type="caution">
    <text evidence="12">The sequence shown here is derived from an EMBL/GenBank/DDBJ whole genome shotgun (WGS) entry which is preliminary data.</text>
</comment>
<protein>
    <submittedName>
        <fullName evidence="12">Uncharacterized protein</fullName>
    </submittedName>
</protein>
<evidence type="ECO:0000313" key="12">
    <source>
        <dbReference type="EMBL" id="CAH1781224.1"/>
    </source>
</evidence>
<dbReference type="Gene3D" id="1.10.287.770">
    <property type="entry name" value="YojJ-like"/>
    <property type="match status" value="1"/>
</dbReference>
<keyword evidence="6" id="KW-0915">Sodium</keyword>
<dbReference type="AlphaFoldDB" id="A0A8J1UGE6"/>
<keyword evidence="10 11" id="KW-0407">Ion channel</keyword>
<keyword evidence="7 11" id="KW-0406">Ion transport</keyword>
<keyword evidence="4 11" id="KW-0812">Transmembrane</keyword>
<dbReference type="PRINTS" id="PR01078">
    <property type="entry name" value="AMINACHANNEL"/>
</dbReference>
<dbReference type="Proteomes" id="UP000749559">
    <property type="component" value="Unassembled WGS sequence"/>
</dbReference>
<comment type="subcellular location">
    <subcellularLocation>
        <location evidence="1">Membrane</location>
        <topology evidence="1">Multi-pass membrane protein</topology>
    </subcellularLocation>
</comment>
<evidence type="ECO:0000313" key="13">
    <source>
        <dbReference type="Proteomes" id="UP000749559"/>
    </source>
</evidence>
<evidence type="ECO:0000256" key="4">
    <source>
        <dbReference type="ARBA" id="ARBA00022692"/>
    </source>
</evidence>
<dbReference type="OrthoDB" id="6236903at2759"/>
<evidence type="ECO:0000256" key="1">
    <source>
        <dbReference type="ARBA" id="ARBA00004141"/>
    </source>
</evidence>
<evidence type="ECO:0000256" key="9">
    <source>
        <dbReference type="ARBA" id="ARBA00023201"/>
    </source>
</evidence>
<evidence type="ECO:0000256" key="2">
    <source>
        <dbReference type="ARBA" id="ARBA00022448"/>
    </source>
</evidence>
<keyword evidence="2 11" id="KW-0813">Transport</keyword>
<evidence type="ECO:0000256" key="8">
    <source>
        <dbReference type="ARBA" id="ARBA00023136"/>
    </source>
</evidence>
<dbReference type="PANTHER" id="PTHR11690">
    <property type="entry name" value="AMILORIDE-SENSITIVE SODIUM CHANNEL-RELATED"/>
    <property type="match status" value="1"/>
</dbReference>
<organism evidence="12 13">
    <name type="scientific">Owenia fusiformis</name>
    <name type="common">Polychaete worm</name>
    <dbReference type="NCBI Taxonomy" id="6347"/>
    <lineage>
        <taxon>Eukaryota</taxon>
        <taxon>Metazoa</taxon>
        <taxon>Spiralia</taxon>
        <taxon>Lophotrochozoa</taxon>
        <taxon>Annelida</taxon>
        <taxon>Polychaeta</taxon>
        <taxon>Sedentaria</taxon>
        <taxon>Canalipalpata</taxon>
        <taxon>Sabellida</taxon>
        <taxon>Oweniida</taxon>
        <taxon>Oweniidae</taxon>
        <taxon>Owenia</taxon>
    </lineage>
</organism>
<name>A0A8J1UGE6_OWEFU</name>
<evidence type="ECO:0000256" key="3">
    <source>
        <dbReference type="ARBA" id="ARBA00022461"/>
    </source>
</evidence>
<evidence type="ECO:0000256" key="11">
    <source>
        <dbReference type="RuleBase" id="RU000679"/>
    </source>
</evidence>
<sequence>MIWFLITLFVSSLTIKGVLEITQMYLGYPSEDILYSREELVTFPSVTVCGVKPVFTVGHIGKHYRPSTQTGDTDSAWIYHDYRLKMLESRAFSDEKEKDQECINAVMRRIVSKERYIENLHDWNNYRLRMYDDLILECRFKGKPCDKRDFKQVLLGRYGNCFMFQPNSKDGRDILSEPGPDVGLNLMLFTNGYSPLDEFTASDTFKVFRLTTSTDSSILDEFNSEFSTASDGIRLFIHAPGTMPDPEKDGIDLSAGTFSSIGLAQDVRTLLEPPHGHCTKERFNKHTTYTYTQNMCLRQCQQIETIKRCKCMNPKLPLPPHAEKAHTIQYCGYKMRQEYVKESTREQTYGKYFESEEVQFDWKIFNENFQLYECEKEVAELFSLGGKNCGCKRECKSTVYYHLKHSIPWPNEKYYKGLKQRNFISFLRNHPKVGQFLNKTYWSGTGLSRLNICLTGHNLFSTETYDSAVQNGEYPYLTCPRPTCNFEELLSLDRCSPIINWYPFFNKFIETNFLKVNVYFSTLNVNRIAAEPSYPFNKWLSDFGGIIGMNMGMSVVSLVELGYLMVSMAFILYCKHKRGR</sequence>
<dbReference type="InterPro" id="IPR001873">
    <property type="entry name" value="ENaC"/>
</dbReference>
<evidence type="ECO:0000256" key="6">
    <source>
        <dbReference type="ARBA" id="ARBA00023053"/>
    </source>
</evidence>
<keyword evidence="8" id="KW-0472">Membrane</keyword>
<dbReference type="Gene3D" id="2.60.470.10">
    <property type="entry name" value="Acid-sensing ion channels like domains"/>
    <property type="match status" value="1"/>
</dbReference>
<gene>
    <name evidence="12" type="ORF">OFUS_LOCUS7827</name>
</gene>
<keyword evidence="13" id="KW-1185">Reference proteome</keyword>
<dbReference type="PANTHER" id="PTHR11690:SF248">
    <property type="entry name" value="PICKPOCKET 17, ISOFORM A"/>
    <property type="match status" value="1"/>
</dbReference>
<dbReference type="GO" id="GO:0005886">
    <property type="term" value="C:plasma membrane"/>
    <property type="evidence" value="ECO:0007669"/>
    <property type="project" value="TreeGrafter"/>
</dbReference>
<keyword evidence="9 11" id="KW-0739">Sodium transport</keyword>
<accession>A0A8J1UGE6</accession>
<evidence type="ECO:0000256" key="10">
    <source>
        <dbReference type="ARBA" id="ARBA00023303"/>
    </source>
</evidence>
<dbReference type="GO" id="GO:0015280">
    <property type="term" value="F:ligand-gated sodium channel activity"/>
    <property type="evidence" value="ECO:0007669"/>
    <property type="project" value="TreeGrafter"/>
</dbReference>
<dbReference type="Pfam" id="PF00858">
    <property type="entry name" value="ASC"/>
    <property type="match status" value="1"/>
</dbReference>
<evidence type="ECO:0000256" key="7">
    <source>
        <dbReference type="ARBA" id="ARBA00023065"/>
    </source>
</evidence>
<evidence type="ECO:0000256" key="5">
    <source>
        <dbReference type="ARBA" id="ARBA00022989"/>
    </source>
</evidence>
<reference evidence="12" key="1">
    <citation type="submission" date="2022-03" db="EMBL/GenBank/DDBJ databases">
        <authorList>
            <person name="Martin C."/>
        </authorList>
    </citation>
    <scope>NUCLEOTIDE SEQUENCE</scope>
</reference>
<keyword evidence="3 11" id="KW-0894">Sodium channel</keyword>
<keyword evidence="5" id="KW-1133">Transmembrane helix</keyword>
<dbReference type="EMBL" id="CAIIXF020000004">
    <property type="protein sequence ID" value="CAH1781224.1"/>
    <property type="molecule type" value="Genomic_DNA"/>
</dbReference>
<comment type="similarity">
    <text evidence="11">Belongs to the amiloride-sensitive sodium channel (TC 1.A.6) family.</text>
</comment>
<proteinExistence type="inferred from homology"/>